<reference evidence="4 5" key="1">
    <citation type="submission" date="2012-08" db="EMBL/GenBank/DDBJ databases">
        <title>The genome of cave-isolated P. fluorescens strain R124 demonstrates phenotypic adaptation to the mineral environment.</title>
        <authorList>
            <person name="Barton M.D."/>
            <person name="Petronio M."/>
            <person name="Giarrizzo J.G."/>
            <person name="Bowling B.V."/>
            <person name="Barton H.A."/>
        </authorList>
    </citation>
    <scope>NUCLEOTIDE SEQUENCE [LARGE SCALE GENOMIC DNA]</scope>
    <source>
        <strain evidence="4 5">R124</strain>
    </source>
</reference>
<evidence type="ECO:0000313" key="5">
    <source>
        <dbReference type="Proteomes" id="UP000006045"/>
    </source>
</evidence>
<feature type="coiled-coil region" evidence="1">
    <location>
        <begin position="910"/>
        <end position="945"/>
    </location>
</feature>
<sequence length="1513" mass="167915">MPESTAPSAVDVLTQLVSGPSLTEVASGALRPALAGMDPPVTIDPALALIATPTWLVDDDGIEVGPYQIESLTDALVRLSLSGTAVTFIGGEHFLTQESGIQLPVKIEAIGALLNELAPLLFKAYEEQQIEYWNDIVSPSVPRWHQLSQSLQQLWNVSDDNDWDADQRAMARAVFNQPDKRLRAPADPYQTRACLIDLDLDEASTRRHLNILDTVVLVGTVGPRTLIISHSLPRGFQRFDSFAELQQSLHWPVAGGVGDIHVKWRLFEPQGNFFAHQACALIALEAQAIGDIDFFQRTGRGISRSRRDDDSVAPHPSPAIVRVEQSLPAWLASAAPADQARYSRHLLDLVAVQQQNAGKTFQTEVPGIQAFTLEKLNDAIHLAPDKRFALQDVELTDTSVVVWGTFVAPEHEQTLTLSLVELALQNLSGLPLGNFSVRYRDGVTAVPSWMTPVYLTTLVSKVNIGKAYPQFLQNRLITDATQAARLRQLYSRQLPIELPLLALQHKIRGEAGVDELGYRYVAAALAAEPADRQVDGQDIVIRPLAFVMGGNSDEVLNMFVIGPRATDSGPCLLYRPLLEAPLLQYPSTANLLYAIKHSRTLRQSVLAWLPDRVRFNYSQYVFPGALPSVWTIPQLLIDPTAAPDPDANVTLGTRVLEGDLLATLFQRNAEALVTQADRSSTSNAEARWASLKQGGWALFNAALPFLGRGVGTAAWVWQILDDLQSLADTEDQQQTLDWTALTDLLLSLGMVLAHRAATRKPVPHKAVESPHEQTRPISSPTTRPLIRVSRLPDIGGAQLPDDHQLSLHILGALHPAPADLGTFLDSLKVSRPEALSAPASDGAHRHLRSAGQKWYAEVGSRWFEVALNDNDDVQIIDSRQQPPRSGPLLIGNARGEWFIDLRLRLRAGGLKSRRKQLQEANAENLRQKKQAIRDFEASLEDQRSQLVTVRRAMLESTPQTAEAARQQFLDTLESQMQAYSVHIDGLKELNILEAVPNYRTAMVDRISLQLFLMQSWIEETYPAFRQSMEVTLGLLDETAENAASDRSDPFEKMAELTKGIIDKIEFAHERFAELSLLGKEGVDTIRQYKPRLPQFSLDDLKLLQITLGQELCLTAEPGEFRAQARVDLESLIEDASLNIQSALDLSAEESLEQLGERIDAMNNLVEQFDVIEQRFTDLVTEYPQELMTERLEDIKKRVGGFQQDAVQQLSNLLREQRLVEPVAGPSKSPTPPARKIIKTRYKGTLVGQPRRSADGKDSDLVDVRAPLTGRVIATFHEKTPGNWVERVPARPGTSPRPSPDLAKSLQDGQALIDGLPVFRRRTQAHIDRAQRNPTEIEETYYLHATRLHEAMEKVDQALVAGNHTESRTVSASALRQQLDTEAKALYATGRSARISLTKQQPPTAARVEWLLGKGEVSIGKTTERRRLKGPRKDYLLEYSILDRPSGRVLWYAHFHYAAPTDPLTAFTAAHLKTVEQRLLGGAYVERDNRSNQELIAIHRSSISHTQAAAVFFA</sequence>
<dbReference type="Proteomes" id="UP000006045">
    <property type="component" value="Chromosome"/>
</dbReference>
<gene>
    <name evidence="4" type="ORF">I1A_005211</name>
</gene>
<evidence type="ECO:0000256" key="2">
    <source>
        <dbReference type="SAM" id="MobiDB-lite"/>
    </source>
</evidence>
<feature type="domain" description="Dermonecrotic toxin N-terminal" evidence="3">
    <location>
        <begin position="365"/>
        <end position="607"/>
    </location>
</feature>
<protein>
    <recommendedName>
        <fullName evidence="3">Dermonecrotic toxin N-terminal domain-containing protein</fullName>
    </recommendedName>
</protein>
<dbReference type="OrthoDB" id="7003488at2"/>
<dbReference type="InterPro" id="IPR046673">
    <property type="entry name" value="ToxA_N"/>
</dbReference>
<dbReference type="RefSeq" id="WP_003229659.1">
    <property type="nucleotide sequence ID" value="NZ_CM001561.1"/>
</dbReference>
<accession>A0A7U9CY97</accession>
<keyword evidence="1" id="KW-0175">Coiled coil</keyword>
<evidence type="ECO:0000256" key="1">
    <source>
        <dbReference type="SAM" id="Coils"/>
    </source>
</evidence>
<dbReference type="Pfam" id="PF20178">
    <property type="entry name" value="ToxA_N"/>
    <property type="match status" value="1"/>
</dbReference>
<evidence type="ECO:0000313" key="4">
    <source>
        <dbReference type="EMBL" id="EJZ60846.1"/>
    </source>
</evidence>
<organism evidence="4 5">
    <name type="scientific">Pseudomonas fluorescens R124</name>
    <dbReference type="NCBI Taxonomy" id="743713"/>
    <lineage>
        <taxon>Bacteria</taxon>
        <taxon>Pseudomonadati</taxon>
        <taxon>Pseudomonadota</taxon>
        <taxon>Gammaproteobacteria</taxon>
        <taxon>Pseudomonadales</taxon>
        <taxon>Pseudomonadaceae</taxon>
        <taxon>Pseudomonas</taxon>
    </lineage>
</organism>
<evidence type="ECO:0000259" key="3">
    <source>
        <dbReference type="Pfam" id="PF20178"/>
    </source>
</evidence>
<name>A0A7U9CY97_PSEFL</name>
<dbReference type="EMBL" id="CM001561">
    <property type="protein sequence ID" value="EJZ60846.1"/>
    <property type="molecule type" value="Genomic_DNA"/>
</dbReference>
<feature type="region of interest" description="Disordered" evidence="2">
    <location>
        <begin position="761"/>
        <end position="780"/>
    </location>
</feature>
<proteinExistence type="predicted"/>
<feature type="compositionally biased region" description="Basic and acidic residues" evidence="2">
    <location>
        <begin position="765"/>
        <end position="774"/>
    </location>
</feature>